<dbReference type="AlphaFoldDB" id="A0A7C5U620"/>
<gene>
    <name evidence="2" type="ORF">ENM46_00545</name>
</gene>
<keyword evidence="1" id="KW-1133">Transmembrane helix</keyword>
<accession>A0A7C5U620</accession>
<reference evidence="2" key="1">
    <citation type="journal article" date="2020" name="mSystems">
        <title>Genome- and Community-Level Interaction Insights into Carbon Utilization and Element Cycling Functions of Hydrothermarchaeota in Hydrothermal Sediment.</title>
        <authorList>
            <person name="Zhou Z."/>
            <person name="Liu Y."/>
            <person name="Xu W."/>
            <person name="Pan J."/>
            <person name="Luo Z.H."/>
            <person name="Li M."/>
        </authorList>
    </citation>
    <scope>NUCLEOTIDE SEQUENCE [LARGE SCALE GENOMIC DNA]</scope>
    <source>
        <strain evidence="2">SpSt-1088</strain>
    </source>
</reference>
<organism evidence="2">
    <name type="scientific">Fervidobacterium nodosum</name>
    <dbReference type="NCBI Taxonomy" id="2424"/>
    <lineage>
        <taxon>Bacteria</taxon>
        <taxon>Thermotogati</taxon>
        <taxon>Thermotogota</taxon>
        <taxon>Thermotogae</taxon>
        <taxon>Thermotogales</taxon>
        <taxon>Fervidobacteriaceae</taxon>
        <taxon>Fervidobacterium</taxon>
    </lineage>
</organism>
<sequence>MDKQKQPEKSSVNLGRELSKINIVSNFGFTIIGNIVVGIILGLFFDNLFGTKKLFLIILTFLGTASGLYNGIRYILKEVEKYEREEKKK</sequence>
<dbReference type="Pfam" id="PF09527">
    <property type="entry name" value="ATPase_gene1"/>
    <property type="match status" value="1"/>
</dbReference>
<evidence type="ECO:0000256" key="1">
    <source>
        <dbReference type="SAM" id="Phobius"/>
    </source>
</evidence>
<proteinExistence type="predicted"/>
<keyword evidence="1" id="KW-0472">Membrane</keyword>
<feature type="transmembrane region" description="Helical" evidence="1">
    <location>
        <begin position="56"/>
        <end position="76"/>
    </location>
</feature>
<name>A0A7C5U620_9BACT</name>
<dbReference type="EMBL" id="DRXW01000038">
    <property type="protein sequence ID" value="HHR33418.1"/>
    <property type="molecule type" value="Genomic_DNA"/>
</dbReference>
<protein>
    <submittedName>
        <fullName evidence="2">AtpZ/AtpI family protein</fullName>
    </submittedName>
</protein>
<comment type="caution">
    <text evidence="2">The sequence shown here is derived from an EMBL/GenBank/DDBJ whole genome shotgun (WGS) entry which is preliminary data.</text>
</comment>
<feature type="transmembrane region" description="Helical" evidence="1">
    <location>
        <begin position="21"/>
        <end position="44"/>
    </location>
</feature>
<dbReference type="InterPro" id="IPR032820">
    <property type="entry name" value="ATPase_put"/>
</dbReference>
<keyword evidence="1" id="KW-0812">Transmembrane</keyword>
<evidence type="ECO:0000313" key="2">
    <source>
        <dbReference type="EMBL" id="HHR33418.1"/>
    </source>
</evidence>